<dbReference type="InterPro" id="IPR026044">
    <property type="entry name" value="MltA"/>
</dbReference>
<dbReference type="Pfam" id="PF06725">
    <property type="entry name" value="3D"/>
    <property type="match status" value="1"/>
</dbReference>
<evidence type="ECO:0000313" key="1">
    <source>
        <dbReference type="EMBL" id="GBD52484.1"/>
    </source>
</evidence>
<dbReference type="AlphaFoldDB" id="A0A2H6BQK6"/>
<dbReference type="Gene3D" id="2.40.40.10">
    <property type="entry name" value="RlpA-like domain"/>
    <property type="match status" value="1"/>
</dbReference>
<dbReference type="Proteomes" id="UP000236321">
    <property type="component" value="Unassembled WGS sequence"/>
</dbReference>
<protein>
    <submittedName>
        <fullName evidence="1">Uncharacterized protein</fullName>
    </submittedName>
</protein>
<dbReference type="InterPro" id="IPR036908">
    <property type="entry name" value="RlpA-like_sf"/>
</dbReference>
<dbReference type="InterPro" id="IPR010611">
    <property type="entry name" value="3D_dom"/>
</dbReference>
<dbReference type="GO" id="GO:0019867">
    <property type="term" value="C:outer membrane"/>
    <property type="evidence" value="ECO:0007669"/>
    <property type="project" value="InterPro"/>
</dbReference>
<name>A0A2H6BQK6_MICAE</name>
<organism evidence="1 2">
    <name type="scientific">Microcystis aeruginosa NIES-298</name>
    <dbReference type="NCBI Taxonomy" id="449468"/>
    <lineage>
        <taxon>Bacteria</taxon>
        <taxon>Bacillati</taxon>
        <taxon>Cyanobacteriota</taxon>
        <taxon>Cyanophyceae</taxon>
        <taxon>Oscillatoriophycideae</taxon>
        <taxon>Chroococcales</taxon>
        <taxon>Microcystaceae</taxon>
        <taxon>Microcystis</taxon>
    </lineage>
</organism>
<gene>
    <name evidence="1" type="ORF">BGM30_15770</name>
</gene>
<dbReference type="GO" id="GO:0008933">
    <property type="term" value="F:peptidoglycan lytic transglycosylase activity"/>
    <property type="evidence" value="ECO:0007669"/>
    <property type="project" value="TreeGrafter"/>
</dbReference>
<dbReference type="SUPFAM" id="SSF50685">
    <property type="entry name" value="Barwin-like endoglucanases"/>
    <property type="match status" value="1"/>
</dbReference>
<evidence type="ECO:0000313" key="2">
    <source>
        <dbReference type="Proteomes" id="UP000236321"/>
    </source>
</evidence>
<dbReference type="RefSeq" id="WP_103111937.1">
    <property type="nucleotide sequence ID" value="NZ_BEIU01000005.1"/>
</dbReference>
<dbReference type="GO" id="GO:0009254">
    <property type="term" value="P:peptidoglycan turnover"/>
    <property type="evidence" value="ECO:0007669"/>
    <property type="project" value="InterPro"/>
</dbReference>
<dbReference type="PANTHER" id="PTHR30124:SF0">
    <property type="entry name" value="MEMBRANE-BOUND LYTIC MUREIN TRANSGLYCOSYLASE A"/>
    <property type="match status" value="1"/>
</dbReference>
<accession>A0A2H6BQK6</accession>
<dbReference type="GO" id="GO:0004553">
    <property type="term" value="F:hydrolase activity, hydrolyzing O-glycosyl compounds"/>
    <property type="evidence" value="ECO:0007669"/>
    <property type="project" value="InterPro"/>
</dbReference>
<reference evidence="2" key="1">
    <citation type="submission" date="2017-12" db="EMBL/GenBank/DDBJ databases">
        <title>Improved Draft Genome Sequence of Microcystis aeruginosa NIES-298, a Microcystin-Producing Cyanobacterium from Lake Kasumigaura, Japan.</title>
        <authorList>
            <person name="Yamaguchi H."/>
            <person name="Suzuki S."/>
            <person name="Kawachi M."/>
        </authorList>
    </citation>
    <scope>NUCLEOTIDE SEQUENCE [LARGE SCALE GENOMIC DNA]</scope>
    <source>
        <strain evidence="2">NIES-298</strain>
    </source>
</reference>
<proteinExistence type="predicted"/>
<dbReference type="PANTHER" id="PTHR30124">
    <property type="entry name" value="MEMBRANE-BOUND LYTIC MUREIN TRANSGLYCOSYLASE A"/>
    <property type="match status" value="1"/>
</dbReference>
<dbReference type="EMBL" id="BEYQ01000004">
    <property type="protein sequence ID" value="GBD52484.1"/>
    <property type="molecule type" value="Genomic_DNA"/>
</dbReference>
<sequence>MNKYLQHLLLIIAGIYLVIMSSFVSPAFAQVSYTSPTQKDKFIPVLIALTESQIIFDFPEPTEGVKDKKLTLFSTFYFVHQAQSSSATDAIALKNSSGTSLGVKLSKKDWCTAALEGTVQVKTDSNTLKTFNFATTGTTAQTNCKPFFPSLKEAIIRAMNRSLFAPAKGFFGDGSGGFILVPYRTIAVDKTVIPLGTVIYIPDARGKEVILPSGKKVKHDGYFFAADVGSAIKGNKIDTFLGITNKNPFSHVKSDPSKTFTAFVITDTRIKSALNTLHKS</sequence>
<dbReference type="CDD" id="cd14486">
    <property type="entry name" value="3D_domain"/>
    <property type="match status" value="1"/>
</dbReference>
<dbReference type="GO" id="GO:0009253">
    <property type="term" value="P:peptidoglycan catabolic process"/>
    <property type="evidence" value="ECO:0007669"/>
    <property type="project" value="TreeGrafter"/>
</dbReference>
<comment type="caution">
    <text evidence="1">The sequence shown here is derived from an EMBL/GenBank/DDBJ whole genome shotgun (WGS) entry which is preliminary data.</text>
</comment>